<evidence type="ECO:0000313" key="1">
    <source>
        <dbReference type="EMBL" id="GGF91069.1"/>
    </source>
</evidence>
<dbReference type="Gene3D" id="1.25.40.10">
    <property type="entry name" value="Tetratricopeptide repeat domain"/>
    <property type="match status" value="1"/>
</dbReference>
<dbReference type="Proteomes" id="UP000636949">
    <property type="component" value="Unassembled WGS sequence"/>
</dbReference>
<organism evidence="1 2">
    <name type="scientific">Cysteiniphilum litorale</name>
    <dbReference type="NCBI Taxonomy" id="2056700"/>
    <lineage>
        <taxon>Bacteria</taxon>
        <taxon>Pseudomonadati</taxon>
        <taxon>Pseudomonadota</taxon>
        <taxon>Gammaproteobacteria</taxon>
        <taxon>Thiotrichales</taxon>
        <taxon>Fastidiosibacteraceae</taxon>
        <taxon>Cysteiniphilum</taxon>
    </lineage>
</organism>
<comment type="caution">
    <text evidence="1">The sequence shown here is derived from an EMBL/GenBank/DDBJ whole genome shotgun (WGS) entry which is preliminary data.</text>
</comment>
<dbReference type="InterPro" id="IPR052945">
    <property type="entry name" value="Mitotic_Regulator"/>
</dbReference>
<evidence type="ECO:0008006" key="3">
    <source>
        <dbReference type="Google" id="ProtNLM"/>
    </source>
</evidence>
<dbReference type="RefSeq" id="WP_117001636.1">
    <property type="nucleotide sequence ID" value="NZ_BMJS01000003.1"/>
</dbReference>
<gene>
    <name evidence="1" type="ORF">GCM10010995_05450</name>
</gene>
<name>A0A8J2Z2W4_9GAMM</name>
<evidence type="ECO:0000313" key="2">
    <source>
        <dbReference type="Proteomes" id="UP000636949"/>
    </source>
</evidence>
<dbReference type="PANTHER" id="PTHR43628:SF1">
    <property type="entry name" value="CHITIN SYNTHASE REGULATORY FACTOR 2-RELATED"/>
    <property type="match status" value="1"/>
</dbReference>
<protein>
    <recommendedName>
        <fullName evidence="3">Sel1 repeat family protein</fullName>
    </recommendedName>
</protein>
<dbReference type="SUPFAM" id="SSF81901">
    <property type="entry name" value="HCP-like"/>
    <property type="match status" value="1"/>
</dbReference>
<dbReference type="Pfam" id="PF08238">
    <property type="entry name" value="Sel1"/>
    <property type="match status" value="2"/>
</dbReference>
<sequence length="190" mass="20963">MKLIKNHLSIWVGAIIALLAITLGTTALYHNNAHAIISSKLENTANVSNDKPAKAKDTSDNEPINYTRLSPKAAYDKGVEYSKQISKSGGNNIDKAVDYIQYSAATGYAEAQFKLGLMYFQGLGVQSNPAVGFYWIEKAAKNDYAEAQIYLAYMYKKGIGVSTNLFKSNYWLRQARANGIDLSLDALPFF</sequence>
<dbReference type="AlphaFoldDB" id="A0A8J2Z2W4"/>
<dbReference type="InterPro" id="IPR011990">
    <property type="entry name" value="TPR-like_helical_dom_sf"/>
</dbReference>
<dbReference type="EMBL" id="BMJS01000003">
    <property type="protein sequence ID" value="GGF91069.1"/>
    <property type="molecule type" value="Genomic_DNA"/>
</dbReference>
<reference evidence="1" key="2">
    <citation type="submission" date="2020-09" db="EMBL/GenBank/DDBJ databases">
        <authorList>
            <person name="Sun Q."/>
            <person name="Zhou Y."/>
        </authorList>
    </citation>
    <scope>NUCLEOTIDE SEQUENCE</scope>
    <source>
        <strain evidence="1">CGMCC 1.15758</strain>
    </source>
</reference>
<keyword evidence="2" id="KW-1185">Reference proteome</keyword>
<accession>A0A8J2Z2W4</accession>
<proteinExistence type="predicted"/>
<dbReference type="OrthoDB" id="1442375at2"/>
<dbReference type="InterPro" id="IPR006597">
    <property type="entry name" value="Sel1-like"/>
</dbReference>
<reference evidence="1" key="1">
    <citation type="journal article" date="2014" name="Int. J. Syst. Evol. Microbiol.">
        <title>Complete genome sequence of Corynebacterium casei LMG S-19264T (=DSM 44701T), isolated from a smear-ripened cheese.</title>
        <authorList>
            <consortium name="US DOE Joint Genome Institute (JGI-PGF)"/>
            <person name="Walter F."/>
            <person name="Albersmeier A."/>
            <person name="Kalinowski J."/>
            <person name="Ruckert C."/>
        </authorList>
    </citation>
    <scope>NUCLEOTIDE SEQUENCE</scope>
    <source>
        <strain evidence="1">CGMCC 1.15758</strain>
    </source>
</reference>
<dbReference type="SMART" id="SM00671">
    <property type="entry name" value="SEL1"/>
    <property type="match status" value="3"/>
</dbReference>
<dbReference type="PANTHER" id="PTHR43628">
    <property type="entry name" value="ACTIVATOR OF C KINASE PROTEIN 1-RELATED"/>
    <property type="match status" value="1"/>
</dbReference>